<dbReference type="InterPro" id="IPR050227">
    <property type="entry name" value="Rab"/>
</dbReference>
<name>G0M7E1_CAEBE</name>
<dbReference type="InterPro" id="IPR002048">
    <property type="entry name" value="EF_hand_dom"/>
</dbReference>
<evidence type="ECO:0000256" key="1">
    <source>
        <dbReference type="ARBA" id="ARBA00004556"/>
    </source>
</evidence>
<dbReference type="SUPFAM" id="SSF47473">
    <property type="entry name" value="EF-hand"/>
    <property type="match status" value="1"/>
</dbReference>
<evidence type="ECO:0000256" key="13">
    <source>
        <dbReference type="SAM" id="MobiDB-lite"/>
    </source>
</evidence>
<keyword evidence="4" id="KW-0963">Cytoplasm</keyword>
<sequence>MANPDVENLFARCDTESKGYLVMDDLRTVCPQLDDDDLHFIFKELDKDGSGRIEKLEFIQGFQNTVQQGEKRGLNGMQRRASVAYDDSPYFRRDEQVFDSESDSSTRPAIRVYDEEHYHSESDTNINIDFSVPCQEEVLVLYEQLQSSGVPALLRKFERVVGSFHKELSEKKHENERLQRIYASEREMYNRRMEEMENEVDQQLEMTEMKARQEERERLTKEKEDMRQRMTEEMSEMRTNIDRLQKMEKVLERENQRLNHQKELSDKLKVVNEENNDLRQNLAENHLELAMIKSELAQVRADFDQKQDELSARRDQFSHATEESESVRKQLQLLFDANRKLHETNESLRDALDSRASVLRQFNLRTPSPALLSNRNSVENFQTSTNVFKSVPLHAISNEEPMPETSLILDDAQSLHGMEIIEGLVGLNDANGPAERTFRIVMCGDAAVGKSSFVMRVIRRQFTNQLPSTLGVDFHVKTVNVDGRNVALQLWDTAGQERFRSLCKSYFRRADGAILVYDVCAEHSFLRVRDWIETIKESTERSIPIILVGNKIDMRHQTPGAVAKTDGASMAATMGVLFMETSALDGSNIDNAMLALTRELMAVEDVEIRSTGVVLNPAAAKKGGCFSKCRGS</sequence>
<gene>
    <name evidence="15" type="primary">Cbn-tag-312</name>
    <name evidence="15" type="ORF">CAEBREN_24433</name>
</gene>
<dbReference type="PROSITE" id="PS51421">
    <property type="entry name" value="RAS"/>
    <property type="match status" value="1"/>
</dbReference>
<dbReference type="CDD" id="cd00154">
    <property type="entry name" value="Rab"/>
    <property type="match status" value="1"/>
</dbReference>
<evidence type="ECO:0000256" key="12">
    <source>
        <dbReference type="ARBA" id="ARBA00074490"/>
    </source>
</evidence>
<dbReference type="SMART" id="SM00174">
    <property type="entry name" value="RHO"/>
    <property type="match status" value="1"/>
</dbReference>
<evidence type="ECO:0000256" key="3">
    <source>
        <dbReference type="ARBA" id="ARBA00011738"/>
    </source>
</evidence>
<dbReference type="InterPro" id="IPR001806">
    <property type="entry name" value="Small_GTPase"/>
</dbReference>
<dbReference type="Proteomes" id="UP000008068">
    <property type="component" value="Unassembled WGS sequence"/>
</dbReference>
<comment type="subcellular location">
    <subcellularLocation>
        <location evidence="1">Cytoplasm</location>
        <location evidence="1">Perinuclear region</location>
    </subcellularLocation>
</comment>
<dbReference type="AlphaFoldDB" id="G0M7E1"/>
<evidence type="ECO:0000256" key="9">
    <source>
        <dbReference type="ARBA" id="ARBA00023054"/>
    </source>
</evidence>
<dbReference type="SMART" id="SM00054">
    <property type="entry name" value="EFh"/>
    <property type="match status" value="2"/>
</dbReference>
<dbReference type="Pfam" id="PF00071">
    <property type="entry name" value="Ras"/>
    <property type="match status" value="1"/>
</dbReference>
<feature type="domain" description="EF-hand" evidence="14">
    <location>
        <begin position="33"/>
        <end position="68"/>
    </location>
</feature>
<evidence type="ECO:0000313" key="16">
    <source>
        <dbReference type="Proteomes" id="UP000008068"/>
    </source>
</evidence>
<keyword evidence="6" id="KW-0677">Repeat</keyword>
<evidence type="ECO:0000256" key="7">
    <source>
        <dbReference type="ARBA" id="ARBA00022741"/>
    </source>
</evidence>
<dbReference type="FunFam" id="3.40.50.300:FF:001348">
    <property type="entry name" value="Ras and EF-hand domain-containing protein"/>
    <property type="match status" value="1"/>
</dbReference>
<keyword evidence="16" id="KW-1185">Reference proteome</keyword>
<evidence type="ECO:0000256" key="2">
    <source>
        <dbReference type="ARBA" id="ARBA00006270"/>
    </source>
</evidence>
<dbReference type="GO" id="GO:0048471">
    <property type="term" value="C:perinuclear region of cytoplasm"/>
    <property type="evidence" value="ECO:0007669"/>
    <property type="project" value="UniProtKB-SubCell"/>
</dbReference>
<protein>
    <recommendedName>
        <fullName evidence="12">Ras and EF-hand domain-containing protein homolog</fullName>
    </recommendedName>
</protein>
<evidence type="ECO:0000256" key="8">
    <source>
        <dbReference type="ARBA" id="ARBA00022837"/>
    </source>
</evidence>
<keyword evidence="5" id="KW-0479">Metal-binding</keyword>
<keyword evidence="9" id="KW-0175">Coiled coil</keyword>
<dbReference type="SMART" id="SM00173">
    <property type="entry name" value="RAS"/>
    <property type="match status" value="1"/>
</dbReference>
<evidence type="ECO:0000256" key="10">
    <source>
        <dbReference type="ARBA" id="ARBA00023134"/>
    </source>
</evidence>
<dbReference type="InterPro" id="IPR005225">
    <property type="entry name" value="Small_GTP-bd"/>
</dbReference>
<dbReference type="PROSITE" id="PS51420">
    <property type="entry name" value="RHO"/>
    <property type="match status" value="1"/>
</dbReference>
<dbReference type="PROSITE" id="PS51419">
    <property type="entry name" value="RAB"/>
    <property type="match status" value="1"/>
</dbReference>
<proteinExistence type="inferred from homology"/>
<dbReference type="NCBIfam" id="TIGR00231">
    <property type="entry name" value="small_GTP"/>
    <property type="match status" value="1"/>
</dbReference>
<dbReference type="FunCoup" id="G0M7E1">
    <property type="interactions" value="25"/>
</dbReference>
<evidence type="ECO:0000256" key="11">
    <source>
        <dbReference type="ARBA" id="ARBA00053153"/>
    </source>
</evidence>
<comment type="similarity">
    <text evidence="2">Belongs to the small GTPase superfamily. Rab family.</text>
</comment>
<dbReference type="InterPro" id="IPR018247">
    <property type="entry name" value="EF_Hand_1_Ca_BS"/>
</dbReference>
<comment type="subunit">
    <text evidence="3">Homodimer.</text>
</comment>
<dbReference type="eggNOG" id="KOG0078">
    <property type="taxonomic scope" value="Eukaryota"/>
</dbReference>
<dbReference type="PRINTS" id="PR00449">
    <property type="entry name" value="RASTRNSFRMNG"/>
</dbReference>
<reference evidence="16" key="1">
    <citation type="submission" date="2011-07" db="EMBL/GenBank/DDBJ databases">
        <authorList>
            <consortium name="Caenorhabditis brenneri Sequencing and Analysis Consortium"/>
            <person name="Wilson R.K."/>
        </authorList>
    </citation>
    <scope>NUCLEOTIDE SEQUENCE [LARGE SCALE GENOMIC DNA]</scope>
    <source>
        <strain evidence="16">PB2801</strain>
    </source>
</reference>
<evidence type="ECO:0000256" key="6">
    <source>
        <dbReference type="ARBA" id="ARBA00022737"/>
    </source>
</evidence>
<dbReference type="HOGENOM" id="CLU_023178_1_0_1"/>
<feature type="region of interest" description="Disordered" evidence="13">
    <location>
        <begin position="213"/>
        <end position="233"/>
    </location>
</feature>
<evidence type="ECO:0000256" key="4">
    <source>
        <dbReference type="ARBA" id="ARBA00022490"/>
    </source>
</evidence>
<dbReference type="PROSITE" id="PS00018">
    <property type="entry name" value="EF_HAND_1"/>
    <property type="match status" value="1"/>
</dbReference>
<dbReference type="OrthoDB" id="9989112at2759"/>
<dbReference type="OMA" id="EHYHSES"/>
<evidence type="ECO:0000313" key="15">
    <source>
        <dbReference type="EMBL" id="EGT30546.1"/>
    </source>
</evidence>
<evidence type="ECO:0000259" key="14">
    <source>
        <dbReference type="PROSITE" id="PS50222"/>
    </source>
</evidence>
<dbReference type="STRING" id="135651.G0M7E1"/>
<dbReference type="GO" id="GO:0005525">
    <property type="term" value="F:GTP binding"/>
    <property type="evidence" value="ECO:0007669"/>
    <property type="project" value="UniProtKB-KW"/>
</dbReference>
<dbReference type="SUPFAM" id="SSF52540">
    <property type="entry name" value="P-loop containing nucleoside triphosphate hydrolases"/>
    <property type="match status" value="1"/>
</dbReference>
<dbReference type="SMART" id="SM00177">
    <property type="entry name" value="ARF"/>
    <property type="match status" value="1"/>
</dbReference>
<dbReference type="SMART" id="SM00175">
    <property type="entry name" value="RAB"/>
    <property type="match status" value="1"/>
</dbReference>
<keyword evidence="10" id="KW-0342">GTP-binding</keyword>
<evidence type="ECO:0000256" key="5">
    <source>
        <dbReference type="ARBA" id="ARBA00022723"/>
    </source>
</evidence>
<dbReference type="SMART" id="SM00176">
    <property type="entry name" value="RAN"/>
    <property type="match status" value="1"/>
</dbReference>
<comment type="function">
    <text evidence="11">Binds GTP and GDP. Plays a role in uterine seam cell development.</text>
</comment>
<dbReference type="InterPro" id="IPR011992">
    <property type="entry name" value="EF-hand-dom_pair"/>
</dbReference>
<organism evidence="16">
    <name type="scientific">Caenorhabditis brenneri</name>
    <name type="common">Nematode worm</name>
    <dbReference type="NCBI Taxonomy" id="135651"/>
    <lineage>
        <taxon>Eukaryota</taxon>
        <taxon>Metazoa</taxon>
        <taxon>Ecdysozoa</taxon>
        <taxon>Nematoda</taxon>
        <taxon>Chromadorea</taxon>
        <taxon>Rhabditida</taxon>
        <taxon>Rhabditina</taxon>
        <taxon>Rhabditomorpha</taxon>
        <taxon>Rhabditoidea</taxon>
        <taxon>Rhabditidae</taxon>
        <taxon>Peloderinae</taxon>
        <taxon>Caenorhabditis</taxon>
    </lineage>
</organism>
<dbReference type="FunFam" id="1.10.238.10:FF:000551">
    <property type="entry name" value="Mutated in colorectal cancer isoform 1"/>
    <property type="match status" value="1"/>
</dbReference>
<dbReference type="EMBL" id="GL379786">
    <property type="protein sequence ID" value="EGT30546.1"/>
    <property type="molecule type" value="Genomic_DNA"/>
</dbReference>
<dbReference type="InterPro" id="IPR027417">
    <property type="entry name" value="P-loop_NTPase"/>
</dbReference>
<dbReference type="PANTHER" id="PTHR47977">
    <property type="entry name" value="RAS-RELATED PROTEIN RAB"/>
    <property type="match status" value="1"/>
</dbReference>
<accession>G0M7E1</accession>
<keyword evidence="7" id="KW-0547">Nucleotide-binding</keyword>
<dbReference type="InParanoid" id="G0M7E1"/>
<dbReference type="Gene3D" id="3.40.50.300">
    <property type="entry name" value="P-loop containing nucleotide triphosphate hydrolases"/>
    <property type="match status" value="1"/>
</dbReference>
<dbReference type="PROSITE" id="PS50222">
    <property type="entry name" value="EF_HAND_2"/>
    <property type="match status" value="1"/>
</dbReference>
<keyword evidence="8" id="KW-0106">Calcium</keyword>
<dbReference type="PROSITE" id="PS51417">
    <property type="entry name" value="ARF"/>
    <property type="match status" value="1"/>
</dbReference>
<dbReference type="GO" id="GO:0005509">
    <property type="term" value="F:calcium ion binding"/>
    <property type="evidence" value="ECO:0007669"/>
    <property type="project" value="InterPro"/>
</dbReference>
<dbReference type="GO" id="GO:0003924">
    <property type="term" value="F:GTPase activity"/>
    <property type="evidence" value="ECO:0007669"/>
    <property type="project" value="InterPro"/>
</dbReference>
<dbReference type="Gene3D" id="1.10.238.10">
    <property type="entry name" value="EF-hand"/>
    <property type="match status" value="1"/>
</dbReference>